<evidence type="ECO:0000313" key="2">
    <source>
        <dbReference type="Proteomes" id="UP000320048"/>
    </source>
</evidence>
<dbReference type="Proteomes" id="UP000320048">
    <property type="component" value="Unassembled WGS sequence"/>
</dbReference>
<dbReference type="GO" id="GO:0046921">
    <property type="term" value="F:alpha-(1-&gt;6)-fucosyltransferase activity"/>
    <property type="evidence" value="ECO:0007669"/>
    <property type="project" value="TreeGrafter"/>
</dbReference>
<comment type="caution">
    <text evidence="1">The sequence shown here is derived from an EMBL/GenBank/DDBJ whole genome shotgun (WGS) entry which is preliminary data.</text>
</comment>
<reference evidence="1 2" key="1">
    <citation type="journal article" date="2019" name="Nat. Microbiol.">
        <title>Mediterranean grassland soil C-N compound turnover is dependent on rainfall and depth, and is mediated by genomically divergent microorganisms.</title>
        <authorList>
            <person name="Diamond S."/>
            <person name="Andeer P.F."/>
            <person name="Li Z."/>
            <person name="Crits-Christoph A."/>
            <person name="Burstein D."/>
            <person name="Anantharaman K."/>
            <person name="Lane K.R."/>
            <person name="Thomas B.C."/>
            <person name="Pan C."/>
            <person name="Northen T.R."/>
            <person name="Banfield J.F."/>
        </authorList>
    </citation>
    <scope>NUCLEOTIDE SEQUENCE [LARGE SCALE GENOMIC DNA]</scope>
    <source>
        <strain evidence="1">NP_7</strain>
    </source>
</reference>
<dbReference type="GO" id="GO:0006487">
    <property type="term" value="P:protein N-linked glycosylation"/>
    <property type="evidence" value="ECO:0007669"/>
    <property type="project" value="TreeGrafter"/>
</dbReference>
<accession>A0A537JC12</accession>
<dbReference type="AlphaFoldDB" id="A0A537JC12"/>
<gene>
    <name evidence="1" type="ORF">E6H04_07825</name>
</gene>
<dbReference type="EMBL" id="VBAO01000193">
    <property type="protein sequence ID" value="TMI80882.1"/>
    <property type="molecule type" value="Genomic_DNA"/>
</dbReference>
<dbReference type="Gene3D" id="3.40.50.11350">
    <property type="match status" value="1"/>
</dbReference>
<name>A0A537JC12_9BACT</name>
<protein>
    <submittedName>
        <fullName evidence="1">Uncharacterized protein</fullName>
    </submittedName>
</protein>
<sequence length="259" mass="30075">MRAHYGDVFDSQTWRKFSIDLTKLDYREDVVVMWTYSDKVDLLRGHFKEAFKEFAAASSGAILSKLLREDLILHPDIRKRVDQFRGTCFTKKTVGVHVRYTDYRSRLWTILKKLNTLLKREPDLLIFLSTDNLQIKNMFEASYPGVIFTPHWYSSTPGLAIHENRNCPDPIESGIEALVDLYLLAECDYLVIDTSSSFSYVAKLLTKAPDANIFDVGQRKKPSPYMQRLTTLLMLKLGLYSWGLRVLSRFVRIQRSFNV</sequence>
<organism evidence="1 2">
    <name type="scientific">Candidatus Segetimicrobium genomatis</name>
    <dbReference type="NCBI Taxonomy" id="2569760"/>
    <lineage>
        <taxon>Bacteria</taxon>
        <taxon>Bacillati</taxon>
        <taxon>Candidatus Sysuimicrobiota</taxon>
        <taxon>Candidatus Sysuimicrobiia</taxon>
        <taxon>Candidatus Sysuimicrobiales</taxon>
        <taxon>Candidatus Segetimicrobiaceae</taxon>
        <taxon>Candidatus Segetimicrobium</taxon>
    </lineage>
</organism>
<dbReference type="PANTHER" id="PTHR13132:SF29">
    <property type="entry name" value="ALPHA-(1,6)-FUCOSYLTRANSFERASE"/>
    <property type="match status" value="1"/>
</dbReference>
<proteinExistence type="predicted"/>
<evidence type="ECO:0000313" key="1">
    <source>
        <dbReference type="EMBL" id="TMI80882.1"/>
    </source>
</evidence>
<dbReference type="PANTHER" id="PTHR13132">
    <property type="entry name" value="ALPHA- 1,6 -FUCOSYLTRANSFERASE"/>
    <property type="match status" value="1"/>
</dbReference>